<dbReference type="RefSeq" id="WP_168439342.1">
    <property type="nucleotide sequence ID" value="NZ_JAAXOU010000141.1"/>
</dbReference>
<evidence type="ECO:0000313" key="11">
    <source>
        <dbReference type="Proteomes" id="UP000570003"/>
    </source>
</evidence>
<evidence type="ECO:0000256" key="5">
    <source>
        <dbReference type="ARBA" id="ARBA00022989"/>
    </source>
</evidence>
<evidence type="ECO:0000256" key="8">
    <source>
        <dbReference type="SAM" id="Phobius"/>
    </source>
</evidence>
<feature type="transmembrane region" description="Helical" evidence="8">
    <location>
        <begin position="103"/>
        <end position="127"/>
    </location>
</feature>
<dbReference type="PANTHER" id="PTHR43066:SF26">
    <property type="entry name" value="RHOMBOID PROTEASE GLPG"/>
    <property type="match status" value="1"/>
</dbReference>
<evidence type="ECO:0000256" key="2">
    <source>
        <dbReference type="ARBA" id="ARBA00022475"/>
    </source>
</evidence>
<dbReference type="SUPFAM" id="SSF144091">
    <property type="entry name" value="Rhomboid-like"/>
    <property type="match status" value="1"/>
</dbReference>
<feature type="transmembrane region" description="Helical" evidence="8">
    <location>
        <begin position="194"/>
        <end position="218"/>
    </location>
</feature>
<evidence type="ECO:0000256" key="3">
    <source>
        <dbReference type="ARBA" id="ARBA00022519"/>
    </source>
</evidence>
<organism evidence="10 11">
    <name type="scientific">Streptomyces somaliensis (strain ATCC 33201 / DSM 40738 / JCM 12659 / KCTC 9044 / NCTC 11332 / NRRL B-12077 / IP 733)</name>
    <dbReference type="NCBI Taxonomy" id="1134445"/>
    <lineage>
        <taxon>Bacteria</taxon>
        <taxon>Bacillati</taxon>
        <taxon>Actinomycetota</taxon>
        <taxon>Actinomycetes</taxon>
        <taxon>Kitasatosporales</taxon>
        <taxon>Streptomycetaceae</taxon>
        <taxon>Streptomyces</taxon>
    </lineage>
</organism>
<dbReference type="InterPro" id="IPR035952">
    <property type="entry name" value="Rhomboid-like_sf"/>
</dbReference>
<gene>
    <name evidence="10" type="ORF">HGA06_13545</name>
</gene>
<proteinExistence type="predicted"/>
<keyword evidence="10" id="KW-0645">Protease</keyword>
<protein>
    <submittedName>
        <fullName evidence="10">Rhomboid family intramembrane serine protease</fullName>
    </submittedName>
</protein>
<dbReference type="InterPro" id="IPR022764">
    <property type="entry name" value="Peptidase_S54_rhomboid_dom"/>
</dbReference>
<dbReference type="Gene3D" id="1.20.1540.10">
    <property type="entry name" value="Rhomboid-like"/>
    <property type="match status" value="1"/>
</dbReference>
<feature type="transmembrane region" description="Helical" evidence="8">
    <location>
        <begin position="230"/>
        <end position="249"/>
    </location>
</feature>
<keyword evidence="4 8" id="KW-0812">Transmembrane</keyword>
<dbReference type="Proteomes" id="UP000570003">
    <property type="component" value="Unassembled WGS sequence"/>
</dbReference>
<evidence type="ECO:0000256" key="4">
    <source>
        <dbReference type="ARBA" id="ARBA00022692"/>
    </source>
</evidence>
<dbReference type="GO" id="GO:0006508">
    <property type="term" value="P:proteolysis"/>
    <property type="evidence" value="ECO:0007669"/>
    <property type="project" value="UniProtKB-KW"/>
</dbReference>
<feature type="compositionally biased region" description="Pro residues" evidence="7">
    <location>
        <begin position="272"/>
        <end position="282"/>
    </location>
</feature>
<reference evidence="10 11" key="1">
    <citation type="submission" date="2020-04" db="EMBL/GenBank/DDBJ databases">
        <title>MicrobeNet Type strains.</title>
        <authorList>
            <person name="Nicholson A.C."/>
        </authorList>
    </citation>
    <scope>NUCLEOTIDE SEQUENCE [LARGE SCALE GENOMIC DNA]</scope>
    <source>
        <strain evidence="10 11">DSM 40738</strain>
    </source>
</reference>
<evidence type="ECO:0000256" key="6">
    <source>
        <dbReference type="ARBA" id="ARBA00023136"/>
    </source>
</evidence>
<feature type="transmembrane region" description="Helical" evidence="8">
    <location>
        <begin position="16"/>
        <end position="34"/>
    </location>
</feature>
<sequence length="282" mass="30446">MVIPVHDANPARRLPWVTYALIAVNVVVFLRTPGMAGSLVGESSLAQACRLESFLGQWAAVPRELVHGRMPELVPTGRTAVGPSGPGCLLGPPGYDKSPPLSVLTAMFLHGGWLHLIGNMLFLWVFGDNVEDRLGKVRYLLFYGLCGYAATYGFALVDAGSGRPMIGASGAVAGVLGAYLVLYPRVRVWALVPFLLLLPLRLPAWTVLGLWFVLQAVYSYGAGVSQAGTVAYLAHVVGFVVGMLCAWPLRRGTPQPPQPPRPQWGRRARPGPTWPPRPHPGW</sequence>
<evidence type="ECO:0000256" key="1">
    <source>
        <dbReference type="ARBA" id="ARBA00004141"/>
    </source>
</evidence>
<dbReference type="AlphaFoldDB" id="A0AA44IDW6"/>
<feature type="transmembrane region" description="Helical" evidence="8">
    <location>
        <begin position="139"/>
        <end position="157"/>
    </location>
</feature>
<name>A0AA44IDW6_STRE0</name>
<dbReference type="PANTHER" id="PTHR43066">
    <property type="entry name" value="RHOMBOID-RELATED PROTEIN"/>
    <property type="match status" value="1"/>
</dbReference>
<keyword evidence="3" id="KW-0997">Cell inner membrane</keyword>
<feature type="transmembrane region" description="Helical" evidence="8">
    <location>
        <begin position="163"/>
        <end position="182"/>
    </location>
</feature>
<feature type="region of interest" description="Disordered" evidence="7">
    <location>
        <begin position="254"/>
        <end position="282"/>
    </location>
</feature>
<keyword evidence="2" id="KW-1003">Cell membrane</keyword>
<keyword evidence="11" id="KW-1185">Reference proteome</keyword>
<dbReference type="GO" id="GO:0004252">
    <property type="term" value="F:serine-type endopeptidase activity"/>
    <property type="evidence" value="ECO:0007669"/>
    <property type="project" value="InterPro"/>
</dbReference>
<evidence type="ECO:0000313" key="10">
    <source>
        <dbReference type="EMBL" id="NKY15144.1"/>
    </source>
</evidence>
<dbReference type="GO" id="GO:0016020">
    <property type="term" value="C:membrane"/>
    <property type="evidence" value="ECO:0007669"/>
    <property type="project" value="UniProtKB-SubCell"/>
</dbReference>
<evidence type="ECO:0000259" key="9">
    <source>
        <dbReference type="Pfam" id="PF01694"/>
    </source>
</evidence>
<comment type="subcellular location">
    <subcellularLocation>
        <location evidence="1">Membrane</location>
        <topology evidence="1">Multi-pass membrane protein</topology>
    </subcellularLocation>
</comment>
<evidence type="ECO:0000256" key="7">
    <source>
        <dbReference type="SAM" id="MobiDB-lite"/>
    </source>
</evidence>
<keyword evidence="10" id="KW-0378">Hydrolase</keyword>
<dbReference type="EMBL" id="JAAXOU010000141">
    <property type="protein sequence ID" value="NKY15144.1"/>
    <property type="molecule type" value="Genomic_DNA"/>
</dbReference>
<keyword evidence="5 8" id="KW-1133">Transmembrane helix</keyword>
<accession>A0AA44IDW6</accession>
<comment type="caution">
    <text evidence="10">The sequence shown here is derived from an EMBL/GenBank/DDBJ whole genome shotgun (WGS) entry which is preliminary data.</text>
</comment>
<dbReference type="Pfam" id="PF01694">
    <property type="entry name" value="Rhomboid"/>
    <property type="match status" value="1"/>
</dbReference>
<feature type="domain" description="Peptidase S54 rhomboid" evidence="9">
    <location>
        <begin position="103"/>
        <end position="251"/>
    </location>
</feature>
<keyword evidence="6 8" id="KW-0472">Membrane</keyword>